<sequence>MAKAEAVAQLSTLGRPGNFLVHASDRRSVAGELTFVNANHKVTTRGIVKRNGQVRLETSTVWAASIPELVSKLGRADTTDIGIKLVTATCTTI</sequence>
<evidence type="ECO:0000313" key="1">
    <source>
        <dbReference type="EMBL" id="EGD78749.1"/>
    </source>
</evidence>
<gene>
    <name evidence="1" type="ORF">PTSG_01728</name>
</gene>
<name>F2TYS5_SALR5</name>
<proteinExistence type="predicted"/>
<dbReference type="InterPro" id="IPR036860">
    <property type="entry name" value="SH2_dom_sf"/>
</dbReference>
<evidence type="ECO:0008006" key="3">
    <source>
        <dbReference type="Google" id="ProtNLM"/>
    </source>
</evidence>
<keyword evidence="2" id="KW-1185">Reference proteome</keyword>
<dbReference type="AlphaFoldDB" id="F2TYS5"/>
<reference evidence="1" key="1">
    <citation type="submission" date="2009-08" db="EMBL/GenBank/DDBJ databases">
        <title>Annotation of Salpingoeca rosetta.</title>
        <authorList>
            <consortium name="The Broad Institute Genome Sequencing Platform"/>
            <person name="Russ C."/>
            <person name="Cuomo C."/>
            <person name="Burger G."/>
            <person name="Gray M.W."/>
            <person name="Holland P.W.H."/>
            <person name="King N."/>
            <person name="Lang F.B.F."/>
            <person name="Roger A.J."/>
            <person name="Ruiz-Trillo I."/>
            <person name="Young S.K."/>
            <person name="Zeng Q."/>
            <person name="Gargeya S."/>
            <person name="Alvarado L."/>
            <person name="Berlin A."/>
            <person name="Chapman S.B."/>
            <person name="Chen Z."/>
            <person name="Freedman E."/>
            <person name="Gellesch M."/>
            <person name="Goldberg J."/>
            <person name="Griggs A."/>
            <person name="Gujja S."/>
            <person name="Heilman E."/>
            <person name="Heiman D."/>
            <person name="Howarth C."/>
            <person name="Mehta T."/>
            <person name="Neiman D."/>
            <person name="Pearson M."/>
            <person name="Roberts A."/>
            <person name="Saif S."/>
            <person name="Shea T."/>
            <person name="Shenoy N."/>
            <person name="Sisk P."/>
            <person name="Stolte C."/>
            <person name="Sykes S."/>
            <person name="White J."/>
            <person name="Yandava C."/>
            <person name="Haas B."/>
            <person name="Nusbaum C."/>
            <person name="Birren B."/>
        </authorList>
    </citation>
    <scope>NUCLEOTIDE SEQUENCE [LARGE SCALE GENOMIC DNA]</scope>
    <source>
        <strain evidence="1">ATCC 50818</strain>
    </source>
</reference>
<dbReference type="InParanoid" id="F2TYS5"/>
<organism evidence="2">
    <name type="scientific">Salpingoeca rosetta (strain ATCC 50818 / BSB-021)</name>
    <dbReference type="NCBI Taxonomy" id="946362"/>
    <lineage>
        <taxon>Eukaryota</taxon>
        <taxon>Choanoflagellata</taxon>
        <taxon>Craspedida</taxon>
        <taxon>Salpingoecidae</taxon>
        <taxon>Salpingoeca</taxon>
    </lineage>
</organism>
<dbReference type="GeneID" id="16078302"/>
<accession>F2TYS5</accession>
<dbReference type="SUPFAM" id="SSF55550">
    <property type="entry name" value="SH2 domain"/>
    <property type="match status" value="1"/>
</dbReference>
<dbReference type="EMBL" id="GL832957">
    <property type="protein sequence ID" value="EGD78749.1"/>
    <property type="molecule type" value="Genomic_DNA"/>
</dbReference>
<dbReference type="Proteomes" id="UP000007799">
    <property type="component" value="Unassembled WGS sequence"/>
</dbReference>
<dbReference type="KEGG" id="sre:PTSG_01728"/>
<protein>
    <recommendedName>
        <fullName evidence="3">SH2 domain-containing protein</fullName>
    </recommendedName>
</protein>
<dbReference type="RefSeq" id="XP_004997706.1">
    <property type="nucleotide sequence ID" value="XM_004997649.1"/>
</dbReference>
<evidence type="ECO:0000313" key="2">
    <source>
        <dbReference type="Proteomes" id="UP000007799"/>
    </source>
</evidence>